<name>A0A6A7N407_9BURK</name>
<comment type="caution">
    <text evidence="2">The sequence shown here is derived from an EMBL/GenBank/DDBJ whole genome shotgun (WGS) entry which is preliminary data.</text>
</comment>
<dbReference type="AlphaFoldDB" id="A0A6A7N407"/>
<protein>
    <submittedName>
        <fullName evidence="2">Uncharacterized protein</fullName>
    </submittedName>
</protein>
<evidence type="ECO:0000313" key="3">
    <source>
        <dbReference type="Proteomes" id="UP000440498"/>
    </source>
</evidence>
<organism evidence="2 3">
    <name type="scientific">Rugamonas aquatica</name>
    <dbReference type="NCBI Taxonomy" id="2743357"/>
    <lineage>
        <taxon>Bacteria</taxon>
        <taxon>Pseudomonadati</taxon>
        <taxon>Pseudomonadota</taxon>
        <taxon>Betaproteobacteria</taxon>
        <taxon>Burkholderiales</taxon>
        <taxon>Oxalobacteraceae</taxon>
        <taxon>Telluria group</taxon>
        <taxon>Rugamonas</taxon>
    </lineage>
</organism>
<evidence type="ECO:0000313" key="2">
    <source>
        <dbReference type="EMBL" id="MQA39735.1"/>
    </source>
</evidence>
<reference evidence="2 3" key="1">
    <citation type="submission" date="2019-10" db="EMBL/GenBank/DDBJ databases">
        <title>Two novel species isolated from a subtropical stream in China.</title>
        <authorList>
            <person name="Lu H."/>
        </authorList>
    </citation>
    <scope>NUCLEOTIDE SEQUENCE [LARGE SCALE GENOMIC DNA]</scope>
    <source>
        <strain evidence="2 3">FT29W</strain>
    </source>
</reference>
<feature type="chain" id="PRO_5025532292" evidence="1">
    <location>
        <begin position="21"/>
        <end position="128"/>
    </location>
</feature>
<dbReference type="EMBL" id="WHUG01000006">
    <property type="protein sequence ID" value="MQA39735.1"/>
    <property type="molecule type" value="Genomic_DNA"/>
</dbReference>
<sequence>MKRTIALASFILFAPCVVQAADPELFHLAVADVPVENGKVLNMEFQEVAREAETSTVQVTRRSGGSVSSSMFILRGMCGLARARGKKNFVPEQVVGDTNRFTVTFPDTPPDPESRKGFTMAQCDLMRY</sequence>
<evidence type="ECO:0000256" key="1">
    <source>
        <dbReference type="SAM" id="SignalP"/>
    </source>
</evidence>
<dbReference type="Proteomes" id="UP000440498">
    <property type="component" value="Unassembled WGS sequence"/>
</dbReference>
<gene>
    <name evidence="2" type="ORF">GEV02_16410</name>
</gene>
<dbReference type="RefSeq" id="WP_152839010.1">
    <property type="nucleotide sequence ID" value="NZ_WHUG01000006.1"/>
</dbReference>
<feature type="signal peptide" evidence="1">
    <location>
        <begin position="1"/>
        <end position="20"/>
    </location>
</feature>
<keyword evidence="1" id="KW-0732">Signal</keyword>
<accession>A0A6A7N407</accession>
<proteinExistence type="predicted"/>
<keyword evidence="3" id="KW-1185">Reference proteome</keyword>